<gene>
    <name evidence="2" type="ORF">AMD02_12085</name>
</gene>
<dbReference type="GeneID" id="87597097"/>
<evidence type="ECO:0000256" key="1">
    <source>
        <dbReference type="SAM" id="MobiDB-lite"/>
    </source>
</evidence>
<dbReference type="PATRIC" id="fig|136160.3.peg.2836"/>
<feature type="region of interest" description="Disordered" evidence="1">
    <location>
        <begin position="1"/>
        <end position="25"/>
    </location>
</feature>
<name>A0A0M0KL42_ALKHA</name>
<sequence length="745" mass="83957">MQITSQLQPGQQPSQERSTSLREGDILRATITERRGEHEAVLSVRGREIVATFKEGVPKGERVTVEVAKAGKEPITVRSITEDSRGTQRSVESPPSSSARTVLEHLGVKQPSTELVRAAQILLDKGIQLTGDGVRELQRFVASGDTDKRLETIQALANKRLELTGAHLRSIHEALHGRPINDVMQELVKEVDRTFHVDGRERTVAQDERNASVQVMRERIEQLLRQHTLPENTKAQLVKVLEQLPKMNNDALAQVERVIQGIEARMATGERAPNLGDVIQTMRQQLQTESDFLKAIEQVRNDVMTRLGEGPRLQMAVEQAIQAAEARFEQGRELSARQIVHQALDQLEQEAVPKENVPSTGLYQGQEQFQTAVALNSKAIAVTTVTEKMADLTDRFKTFQRDISRHLVEINRIIEQVRSQANRSAQPLLETTIKKLDHAILKGEFMLFADMKTEKRLMQASGQLAEAKKLLAKGQHHEANRIVQEVKQLVDRLHYKPSETKVMHYTSPASRDTTLPQLFADTARQVGQDASARGMFEAIRAVGLNRDSELAQQFASGRDPGQHNSQSNMKALLLHMLRSEEEGSRTFQLANQALNNVTGQQLLSKADHHTNMQTLFMNLPFLLEKQVENLQVFVQSRNEGQKIDWENCSLFFLIETKKLGEIGILVQVVDRQLSVTLKNDLDDFPEKMEPLVEKTSERIEEIGYQVSGIKFAKATDVEVKRDEDGERAQQPTQPIFTEKGFDFKI</sequence>
<organism evidence="2">
    <name type="scientific">Halalkalibacterium halodurans</name>
    <name type="common">Bacillus halodurans</name>
    <dbReference type="NCBI Taxonomy" id="86665"/>
    <lineage>
        <taxon>Bacteria</taxon>
        <taxon>Bacillati</taxon>
        <taxon>Bacillota</taxon>
        <taxon>Bacilli</taxon>
        <taxon>Bacillales</taxon>
        <taxon>Bacillaceae</taxon>
        <taxon>Halalkalibacterium (ex Joshi et al. 2022)</taxon>
    </lineage>
</organism>
<feature type="compositionally biased region" description="Polar residues" evidence="1">
    <location>
        <begin position="1"/>
        <end position="18"/>
    </location>
</feature>
<feature type="compositionally biased region" description="Polar residues" evidence="1">
    <location>
        <begin position="87"/>
        <end position="98"/>
    </location>
</feature>
<proteinExistence type="predicted"/>
<reference evidence="2" key="1">
    <citation type="submission" date="2015-08" db="EMBL/GenBank/DDBJ databases">
        <title>Complete DNA Sequence of Pseudomonas syringae pv. actinidiae, the Causal Agent of Kiwifruit Canker Disease.</title>
        <authorList>
            <person name="Rikkerink E.H.A."/>
            <person name="Fineran P.C."/>
        </authorList>
    </citation>
    <scope>NUCLEOTIDE SEQUENCE</scope>
    <source>
        <strain evidence="2">DSM 13666</strain>
    </source>
</reference>
<evidence type="ECO:0008006" key="3">
    <source>
        <dbReference type="Google" id="ProtNLM"/>
    </source>
</evidence>
<feature type="region of interest" description="Disordered" evidence="1">
    <location>
        <begin position="76"/>
        <end position="98"/>
    </location>
</feature>
<feature type="region of interest" description="Disordered" evidence="1">
    <location>
        <begin position="721"/>
        <end position="745"/>
    </location>
</feature>
<dbReference type="EMBL" id="LILD01000001">
    <property type="protein sequence ID" value="KOO39505.1"/>
    <property type="molecule type" value="Genomic_DNA"/>
</dbReference>
<protein>
    <recommendedName>
        <fullName evidence="3">Hook-length control protein FliK</fullName>
    </recommendedName>
</protein>
<evidence type="ECO:0000313" key="2">
    <source>
        <dbReference type="EMBL" id="KOO39505.1"/>
    </source>
</evidence>
<dbReference type="RefSeq" id="WP_053431458.1">
    <property type="nucleotide sequence ID" value="NZ_CP040441.1"/>
</dbReference>
<dbReference type="AlphaFoldDB" id="A0A0M0KL42"/>
<comment type="caution">
    <text evidence="2">The sequence shown here is derived from an EMBL/GenBank/DDBJ whole genome shotgun (WGS) entry which is preliminary data.</text>
</comment>
<accession>A0A0M0KL42</accession>